<evidence type="ECO:0000256" key="2">
    <source>
        <dbReference type="SAM" id="MobiDB-lite"/>
    </source>
</evidence>
<gene>
    <name evidence="3" type="ORF">Ae201684_015971</name>
</gene>
<accession>A0A6G0WE74</accession>
<dbReference type="Proteomes" id="UP000481153">
    <property type="component" value="Unassembled WGS sequence"/>
</dbReference>
<comment type="caution">
    <text evidence="3">The sequence shown here is derived from an EMBL/GenBank/DDBJ whole genome shotgun (WGS) entry which is preliminary data.</text>
</comment>
<evidence type="ECO:0000313" key="4">
    <source>
        <dbReference type="Proteomes" id="UP000481153"/>
    </source>
</evidence>
<dbReference type="AlphaFoldDB" id="A0A6G0WE74"/>
<evidence type="ECO:0000256" key="1">
    <source>
        <dbReference type="SAM" id="Coils"/>
    </source>
</evidence>
<feature type="region of interest" description="Disordered" evidence="2">
    <location>
        <begin position="1"/>
        <end position="52"/>
    </location>
</feature>
<proteinExistence type="predicted"/>
<feature type="coiled-coil region" evidence="1">
    <location>
        <begin position="73"/>
        <end position="199"/>
    </location>
</feature>
<evidence type="ECO:0000313" key="3">
    <source>
        <dbReference type="EMBL" id="KAF0725638.1"/>
    </source>
</evidence>
<keyword evidence="4" id="KW-1185">Reference proteome</keyword>
<protein>
    <submittedName>
        <fullName evidence="3">Uncharacterized protein</fullName>
    </submittedName>
</protein>
<sequence length="356" mass="40874">MESTPPSAQWTRGRPSFPAVRREESKSKPNSLSQWKQLRQTVSEHQATREEKVRISHLCAEDKQKVAKLIRQLMKVGNDNEQMKKTIDEANAQRAQLDADKTELQAQLTQALDTLKTYQHRIHTLQAQRSAEQAQLASTQAALSDHMDLVDRLKRQASEERQELQMRQLNREDNLEDEMNRLRIKMETLQEELMIEKHHRTMLEAQLQEEKEKSLDVSSIFDATTNNKVRSIVEGWKRRLDAALEEPEVTSCGTQTDTLDNKSVGIQCFVDNNSVGVQCDVQVGNQPRELLRPRRRSVEMMASSIVDSEFYDMSLLDLVNAMEAERMHDDYSRESHGPLSPSELIDEDVHAILNGS</sequence>
<dbReference type="VEuPathDB" id="FungiDB:AeMF1_018495"/>
<reference evidence="3 4" key="1">
    <citation type="submission" date="2019-07" db="EMBL/GenBank/DDBJ databases">
        <title>Genomics analysis of Aphanomyces spp. identifies a new class of oomycete effector associated with host adaptation.</title>
        <authorList>
            <person name="Gaulin E."/>
        </authorList>
    </citation>
    <scope>NUCLEOTIDE SEQUENCE [LARGE SCALE GENOMIC DNA]</scope>
    <source>
        <strain evidence="3 4">ATCC 201684</strain>
    </source>
</reference>
<keyword evidence="1" id="KW-0175">Coiled coil</keyword>
<feature type="compositionally biased region" description="Polar residues" evidence="2">
    <location>
        <begin position="28"/>
        <end position="45"/>
    </location>
</feature>
<organism evidence="3 4">
    <name type="scientific">Aphanomyces euteiches</name>
    <dbReference type="NCBI Taxonomy" id="100861"/>
    <lineage>
        <taxon>Eukaryota</taxon>
        <taxon>Sar</taxon>
        <taxon>Stramenopiles</taxon>
        <taxon>Oomycota</taxon>
        <taxon>Saprolegniomycetes</taxon>
        <taxon>Saprolegniales</taxon>
        <taxon>Verrucalvaceae</taxon>
        <taxon>Aphanomyces</taxon>
    </lineage>
</organism>
<dbReference type="EMBL" id="VJMJ01000237">
    <property type="protein sequence ID" value="KAF0725638.1"/>
    <property type="molecule type" value="Genomic_DNA"/>
</dbReference>
<feature type="compositionally biased region" description="Polar residues" evidence="2">
    <location>
        <begin position="1"/>
        <end position="10"/>
    </location>
</feature>
<name>A0A6G0WE74_9STRA</name>